<sequence>MSSPEASPQFSLLSQRRFLPLFLTQLGGAFNDNFYKSALLMLFTYGGIERWGLSIDVINNLVAATLIIPFLLFAPIAGQYADKFEKSRFIRGIKVAEIAIMSLGAVALWLNSAALLLLVLFLTGTQSACFSPLKYAILPQHLSAEALTGGNGLMHTGTSLAIFLGMIAGTLALSVAGGYWWVAAGALLVAWLGWRASLRIPPAPSADPELRLEANPYKQTLRTLACARENPMVFWCIIGNSWYWFLGSVYLTQLPNFTRSVLSGASLVVSLLLVLFLVGICIGALLCARLSRGHIEPALVPLGALLVLVFGVDLALAGQSFAAAHPAVEGALHPLASMAQWSRTWRVAVDVLMLGVAGGLYVVPLTALIQERSRPTHRAQVIAAGNVINALFMVAAALVGLGALGGLGLSIPQLFLTVAVLHVLLCIGVFLKQPEFLVRFRARFVPVRQ</sequence>
<keyword evidence="6 7" id="KW-0472">Membrane</keyword>
<dbReference type="GO" id="GO:0005886">
    <property type="term" value="C:plasma membrane"/>
    <property type="evidence" value="ECO:0007669"/>
    <property type="project" value="UniProtKB-SubCell"/>
</dbReference>
<feature type="transmembrane region" description="Helical" evidence="7">
    <location>
        <begin position="161"/>
        <end position="194"/>
    </location>
</feature>
<feature type="transmembrane region" description="Helical" evidence="7">
    <location>
        <begin position="57"/>
        <end position="77"/>
    </location>
</feature>
<dbReference type="InterPro" id="IPR011701">
    <property type="entry name" value="MFS"/>
</dbReference>
<evidence type="ECO:0000256" key="2">
    <source>
        <dbReference type="ARBA" id="ARBA00022448"/>
    </source>
</evidence>
<feature type="transmembrane region" description="Helical" evidence="7">
    <location>
        <begin position="344"/>
        <end position="369"/>
    </location>
</feature>
<dbReference type="Proteomes" id="UP000273643">
    <property type="component" value="Unassembled WGS sequence"/>
</dbReference>
<feature type="transmembrane region" description="Helical" evidence="7">
    <location>
        <begin position="264"/>
        <end position="287"/>
    </location>
</feature>
<evidence type="ECO:0000256" key="3">
    <source>
        <dbReference type="ARBA" id="ARBA00022475"/>
    </source>
</evidence>
<dbReference type="Gene3D" id="1.20.1250.20">
    <property type="entry name" value="MFS general substrate transporter like domains"/>
    <property type="match status" value="1"/>
</dbReference>
<dbReference type="RefSeq" id="WP_123637986.1">
    <property type="nucleotide sequence ID" value="NZ_JBHYFO010000029.1"/>
</dbReference>
<reference evidence="8 9" key="1">
    <citation type="submission" date="2018-11" db="EMBL/GenBank/DDBJ databases">
        <title>Genomic Encyclopedia of Type Strains, Phase IV (KMG-IV): sequencing the most valuable type-strain genomes for metagenomic binning, comparative biology and taxonomic classification.</title>
        <authorList>
            <person name="Goeker M."/>
        </authorList>
    </citation>
    <scope>NUCLEOTIDE SEQUENCE [LARGE SCALE GENOMIC DNA]</scope>
    <source>
        <strain evidence="8 9">DSM 16974</strain>
    </source>
</reference>
<proteinExistence type="predicted"/>
<evidence type="ECO:0000256" key="1">
    <source>
        <dbReference type="ARBA" id="ARBA00004651"/>
    </source>
</evidence>
<dbReference type="EMBL" id="RJUK01000001">
    <property type="protein sequence ID" value="ROQ20908.1"/>
    <property type="molecule type" value="Genomic_DNA"/>
</dbReference>
<evidence type="ECO:0000256" key="6">
    <source>
        <dbReference type="ARBA" id="ARBA00023136"/>
    </source>
</evidence>
<feature type="transmembrane region" description="Helical" evidence="7">
    <location>
        <begin position="299"/>
        <end position="324"/>
    </location>
</feature>
<feature type="transmembrane region" description="Helical" evidence="7">
    <location>
        <begin position="411"/>
        <end position="431"/>
    </location>
</feature>
<name>A0A3N1NZY8_9GAMM</name>
<keyword evidence="5 7" id="KW-1133">Transmembrane helix</keyword>
<keyword evidence="4 7" id="KW-0812">Transmembrane</keyword>
<accession>A0A3N1NZY8</accession>
<comment type="subcellular location">
    <subcellularLocation>
        <location evidence="1">Cell membrane</location>
        <topology evidence="1">Multi-pass membrane protein</topology>
    </subcellularLocation>
</comment>
<evidence type="ECO:0000256" key="5">
    <source>
        <dbReference type="ARBA" id="ARBA00022989"/>
    </source>
</evidence>
<protein>
    <submittedName>
        <fullName evidence="8">MFS transporter</fullName>
    </submittedName>
</protein>
<feature type="transmembrane region" description="Helical" evidence="7">
    <location>
        <begin position="381"/>
        <end position="405"/>
    </location>
</feature>
<dbReference type="GO" id="GO:0022857">
    <property type="term" value="F:transmembrane transporter activity"/>
    <property type="evidence" value="ECO:0007669"/>
    <property type="project" value="InterPro"/>
</dbReference>
<keyword evidence="3" id="KW-1003">Cell membrane</keyword>
<keyword evidence="2" id="KW-0813">Transport</keyword>
<dbReference type="CDD" id="cd06173">
    <property type="entry name" value="MFS_MefA_like"/>
    <property type="match status" value="1"/>
</dbReference>
<dbReference type="Pfam" id="PF07690">
    <property type="entry name" value="MFS_1"/>
    <property type="match status" value="1"/>
</dbReference>
<gene>
    <name evidence="8" type="ORF">EDC38_1526</name>
</gene>
<keyword evidence="9" id="KW-1185">Reference proteome</keyword>
<comment type="caution">
    <text evidence="8">The sequence shown here is derived from an EMBL/GenBank/DDBJ whole genome shotgun (WGS) entry which is preliminary data.</text>
</comment>
<dbReference type="PANTHER" id="PTHR43266">
    <property type="entry name" value="MACROLIDE-EFFLUX PROTEIN"/>
    <property type="match status" value="1"/>
</dbReference>
<dbReference type="PANTHER" id="PTHR43266:SF2">
    <property type="entry name" value="MAJOR FACILITATOR SUPERFAMILY (MFS) PROFILE DOMAIN-CONTAINING PROTEIN"/>
    <property type="match status" value="1"/>
</dbReference>
<evidence type="ECO:0000256" key="7">
    <source>
        <dbReference type="SAM" id="Phobius"/>
    </source>
</evidence>
<feature type="transmembrane region" description="Helical" evidence="7">
    <location>
        <begin position="98"/>
        <end position="122"/>
    </location>
</feature>
<dbReference type="AlphaFoldDB" id="A0A3N1NZY8"/>
<evidence type="ECO:0000256" key="4">
    <source>
        <dbReference type="ARBA" id="ARBA00022692"/>
    </source>
</evidence>
<evidence type="ECO:0000313" key="8">
    <source>
        <dbReference type="EMBL" id="ROQ20908.1"/>
    </source>
</evidence>
<organism evidence="8 9">
    <name type="scientific">Marinimicrobium koreense</name>
    <dbReference type="NCBI Taxonomy" id="306545"/>
    <lineage>
        <taxon>Bacteria</taxon>
        <taxon>Pseudomonadati</taxon>
        <taxon>Pseudomonadota</taxon>
        <taxon>Gammaproteobacteria</taxon>
        <taxon>Cellvibrionales</taxon>
        <taxon>Cellvibrionaceae</taxon>
        <taxon>Marinimicrobium</taxon>
    </lineage>
</organism>
<feature type="transmembrane region" description="Helical" evidence="7">
    <location>
        <begin position="232"/>
        <end position="252"/>
    </location>
</feature>
<dbReference type="InterPro" id="IPR036259">
    <property type="entry name" value="MFS_trans_sf"/>
</dbReference>
<dbReference type="OrthoDB" id="9803968at2"/>
<evidence type="ECO:0000313" key="9">
    <source>
        <dbReference type="Proteomes" id="UP000273643"/>
    </source>
</evidence>
<dbReference type="SUPFAM" id="SSF103473">
    <property type="entry name" value="MFS general substrate transporter"/>
    <property type="match status" value="1"/>
</dbReference>